<dbReference type="PANTHER" id="PTHR30221:SF20">
    <property type="entry name" value="SMALL-CONDUCTANCE MECHANOSENSITIVE CHANNEL"/>
    <property type="match status" value="1"/>
</dbReference>
<keyword evidence="11" id="KW-1185">Reference proteome</keyword>
<dbReference type="Pfam" id="PF00924">
    <property type="entry name" value="MS_channel_2nd"/>
    <property type="match status" value="1"/>
</dbReference>
<evidence type="ECO:0000256" key="6">
    <source>
        <dbReference type="ARBA" id="ARBA00023136"/>
    </source>
</evidence>
<dbReference type="Proteomes" id="UP000002457">
    <property type="component" value="Chromosome"/>
</dbReference>
<dbReference type="InterPro" id="IPR045275">
    <property type="entry name" value="MscS_archaea/bacteria_type"/>
</dbReference>
<keyword evidence="6 7" id="KW-0472">Membrane</keyword>
<dbReference type="SUPFAM" id="SSF50182">
    <property type="entry name" value="Sm-like ribonucleoproteins"/>
    <property type="match status" value="1"/>
</dbReference>
<evidence type="ECO:0000256" key="2">
    <source>
        <dbReference type="ARBA" id="ARBA00008017"/>
    </source>
</evidence>
<dbReference type="Gene3D" id="2.30.30.60">
    <property type="match status" value="1"/>
</dbReference>
<feature type="transmembrane region" description="Helical" evidence="7">
    <location>
        <begin position="6"/>
        <end position="28"/>
    </location>
</feature>
<evidence type="ECO:0000256" key="7">
    <source>
        <dbReference type="SAM" id="Phobius"/>
    </source>
</evidence>
<protein>
    <submittedName>
        <fullName evidence="10">MscS Mechanosensitive ion channel</fullName>
    </submittedName>
</protein>
<keyword evidence="5 7" id="KW-1133">Transmembrane helix</keyword>
<evidence type="ECO:0000256" key="3">
    <source>
        <dbReference type="ARBA" id="ARBA00022475"/>
    </source>
</evidence>
<dbReference type="HOGENOM" id="CLU_037945_1_0_2"/>
<feature type="transmembrane region" description="Helical" evidence="7">
    <location>
        <begin position="81"/>
        <end position="110"/>
    </location>
</feature>
<evidence type="ECO:0000256" key="5">
    <source>
        <dbReference type="ARBA" id="ARBA00022989"/>
    </source>
</evidence>
<dbReference type="AlphaFoldDB" id="B8GKK4"/>
<evidence type="ECO:0000256" key="4">
    <source>
        <dbReference type="ARBA" id="ARBA00022692"/>
    </source>
</evidence>
<evidence type="ECO:0000313" key="10">
    <source>
        <dbReference type="EMBL" id="ACL15887.1"/>
    </source>
</evidence>
<accession>B8GKK4</accession>
<feature type="transmembrane region" description="Helical" evidence="7">
    <location>
        <begin position="49"/>
        <end position="69"/>
    </location>
</feature>
<dbReference type="Gene3D" id="3.30.70.100">
    <property type="match status" value="1"/>
</dbReference>
<dbReference type="KEGG" id="mpl:Mpal_0514"/>
<feature type="domain" description="Mechanosensitive ion channel MscS" evidence="8">
    <location>
        <begin position="98"/>
        <end position="163"/>
    </location>
</feature>
<evidence type="ECO:0000313" key="11">
    <source>
        <dbReference type="Proteomes" id="UP000002457"/>
    </source>
</evidence>
<dbReference type="GO" id="GO:0005886">
    <property type="term" value="C:plasma membrane"/>
    <property type="evidence" value="ECO:0007669"/>
    <property type="project" value="UniProtKB-SubCell"/>
</dbReference>
<proteinExistence type="inferred from homology"/>
<keyword evidence="3" id="KW-1003">Cell membrane</keyword>
<gene>
    <name evidence="10" type="ordered locus">Mpal_0514</name>
</gene>
<dbReference type="InterPro" id="IPR010920">
    <property type="entry name" value="LSM_dom_sf"/>
</dbReference>
<comment type="similarity">
    <text evidence="2">Belongs to the MscS (TC 1.A.23) family.</text>
</comment>
<evidence type="ECO:0000259" key="8">
    <source>
        <dbReference type="Pfam" id="PF00924"/>
    </source>
</evidence>
<dbReference type="Pfam" id="PF21082">
    <property type="entry name" value="MS_channel_3rd"/>
    <property type="match status" value="1"/>
</dbReference>
<dbReference type="InterPro" id="IPR049278">
    <property type="entry name" value="MS_channel_C"/>
</dbReference>
<dbReference type="GO" id="GO:0008381">
    <property type="term" value="F:mechanosensitive monoatomic ion channel activity"/>
    <property type="evidence" value="ECO:0007669"/>
    <property type="project" value="InterPro"/>
</dbReference>
<dbReference type="OrthoDB" id="31543at2157"/>
<evidence type="ECO:0000259" key="9">
    <source>
        <dbReference type="Pfam" id="PF21082"/>
    </source>
</evidence>
<feature type="domain" description="Mechanosensitive ion channel MscS C-terminal" evidence="9">
    <location>
        <begin position="171"/>
        <end position="252"/>
    </location>
</feature>
<dbReference type="InterPro" id="IPR006685">
    <property type="entry name" value="MscS_channel_2nd"/>
</dbReference>
<dbReference type="RefSeq" id="WP_012617206.1">
    <property type="nucleotide sequence ID" value="NC_011832.1"/>
</dbReference>
<evidence type="ECO:0000256" key="1">
    <source>
        <dbReference type="ARBA" id="ARBA00004651"/>
    </source>
</evidence>
<dbReference type="InterPro" id="IPR011066">
    <property type="entry name" value="MscS_channel_C_sf"/>
</dbReference>
<dbReference type="GeneID" id="7271930"/>
<dbReference type="EMBL" id="CP001338">
    <property type="protein sequence ID" value="ACL15887.1"/>
    <property type="molecule type" value="Genomic_DNA"/>
</dbReference>
<dbReference type="SUPFAM" id="SSF82689">
    <property type="entry name" value="Mechanosensitive channel protein MscS (YggB), C-terminal domain"/>
    <property type="match status" value="1"/>
</dbReference>
<name>B8GKK4_METPE</name>
<keyword evidence="4 7" id="KW-0812">Transmembrane</keyword>
<sequence length="288" mass="31977">MLEIPLYNNITVGDLIIVVTAVLAAYLIGRVLTISLKKALLDKIPKGTLNLFLKVMNIMLVVFAFLLVLPTSMKVDLTGLVVAGGLAGVILGFASQSVVANLVSGIFLIFERPITIGDNIHLADISGTVEDIRLFSTIVQTYEGIYVRIPNEKVFTSNITNYVKNPARRFEYEVGIRYKDDAAAAVRIIREVIASHPFALISPEPSVYVDSLADSSVKIVIRIWSPSTVWWTVRTDLLWKIKLALEASGIEMPFPQQTIWFENGTRGSNVGQDGQFDMQEHLKKMHNE</sequence>
<organism evidence="10 11">
    <name type="scientific">Methanosphaerula palustris (strain ATCC BAA-1556 / DSM 19958 / E1-9c)</name>
    <dbReference type="NCBI Taxonomy" id="521011"/>
    <lineage>
        <taxon>Archaea</taxon>
        <taxon>Methanobacteriati</taxon>
        <taxon>Methanobacteriota</taxon>
        <taxon>Stenosarchaea group</taxon>
        <taxon>Methanomicrobia</taxon>
        <taxon>Methanomicrobiales</taxon>
        <taxon>Methanoregulaceae</taxon>
        <taxon>Methanosphaerula</taxon>
    </lineage>
</organism>
<dbReference type="eggNOG" id="arCOG01568">
    <property type="taxonomic scope" value="Archaea"/>
</dbReference>
<dbReference type="STRING" id="521011.Mpal_0514"/>
<dbReference type="PANTHER" id="PTHR30221">
    <property type="entry name" value="SMALL-CONDUCTANCE MECHANOSENSITIVE CHANNEL"/>
    <property type="match status" value="1"/>
</dbReference>
<reference evidence="10 11" key="1">
    <citation type="journal article" date="2015" name="Genome Announc.">
        <title>Complete Genome Sequence of Methanosphaerula palustris E1-9CT, a Hydrogenotrophic Methanogen Isolated from a Minerotrophic Fen Peatland.</title>
        <authorList>
            <person name="Cadillo-Quiroz H."/>
            <person name="Browne P."/>
            <person name="Kyrpides N."/>
            <person name="Woyke T."/>
            <person name="Goodwin L."/>
            <person name="Detter C."/>
            <person name="Yavitt J.B."/>
            <person name="Zinder S.H."/>
        </authorList>
    </citation>
    <scope>NUCLEOTIDE SEQUENCE [LARGE SCALE GENOMIC DNA]</scope>
    <source>
        <strain evidence="11">ATCC BAA-1556 / DSM 19958 / E1-9c</strain>
    </source>
</reference>
<dbReference type="Gene3D" id="1.10.287.1260">
    <property type="match status" value="1"/>
</dbReference>
<comment type="subcellular location">
    <subcellularLocation>
        <location evidence="1">Cell membrane</location>
        <topology evidence="1">Multi-pass membrane protein</topology>
    </subcellularLocation>
</comment>
<dbReference type="InterPro" id="IPR011014">
    <property type="entry name" value="MscS_channel_TM-2"/>
</dbReference>
<dbReference type="SUPFAM" id="SSF82861">
    <property type="entry name" value="Mechanosensitive channel protein MscS (YggB), transmembrane region"/>
    <property type="match status" value="1"/>
</dbReference>
<dbReference type="InterPro" id="IPR023408">
    <property type="entry name" value="MscS_beta-dom_sf"/>
</dbReference>